<dbReference type="AlphaFoldDB" id="A0AAW6TAV3"/>
<comment type="caution">
    <text evidence="3">The sequence shown here is derived from an EMBL/GenBank/DDBJ whole genome shotgun (WGS) entry which is preliminary data.</text>
</comment>
<feature type="transmembrane region" description="Helical" evidence="1">
    <location>
        <begin position="163"/>
        <end position="189"/>
    </location>
</feature>
<feature type="transmembrane region" description="Helical" evidence="1">
    <location>
        <begin position="134"/>
        <end position="151"/>
    </location>
</feature>
<dbReference type="InterPro" id="IPR043728">
    <property type="entry name" value="DUF5671"/>
</dbReference>
<keyword evidence="4" id="KW-1185">Reference proteome</keyword>
<keyword evidence="1" id="KW-1133">Transmembrane helix</keyword>
<feature type="domain" description="DUF5671" evidence="2">
    <location>
        <begin position="22"/>
        <end position="145"/>
    </location>
</feature>
<feature type="transmembrane region" description="Helical" evidence="1">
    <location>
        <begin position="319"/>
        <end position="344"/>
    </location>
</feature>
<feature type="transmembrane region" description="Helical" evidence="1">
    <location>
        <begin position="23"/>
        <end position="49"/>
    </location>
</feature>
<dbReference type="Pfam" id="PF18920">
    <property type="entry name" value="DUF5671"/>
    <property type="match status" value="3"/>
</dbReference>
<evidence type="ECO:0000313" key="4">
    <source>
        <dbReference type="Proteomes" id="UP001321506"/>
    </source>
</evidence>
<feature type="transmembrane region" description="Helical" evidence="1">
    <location>
        <begin position="356"/>
        <end position="375"/>
    </location>
</feature>
<feature type="transmembrane region" description="Helical" evidence="1">
    <location>
        <begin position="387"/>
        <end position="412"/>
    </location>
</feature>
<keyword evidence="1" id="KW-0472">Membrane</keyword>
<keyword evidence="1" id="KW-0812">Transmembrane</keyword>
<name>A0AAW6TAV3_9MICO</name>
<protein>
    <submittedName>
        <fullName evidence="3">DUF5671 domain-containing protein</fullName>
    </submittedName>
</protein>
<feature type="domain" description="DUF5671" evidence="2">
    <location>
        <begin position="171"/>
        <end position="279"/>
    </location>
</feature>
<feature type="transmembrane region" description="Helical" evidence="1">
    <location>
        <begin position="96"/>
        <end position="122"/>
    </location>
</feature>
<accession>A0AAW6TAV3</accession>
<evidence type="ECO:0000256" key="1">
    <source>
        <dbReference type="SAM" id="Phobius"/>
    </source>
</evidence>
<organism evidence="3 4">
    <name type="scientific">Ruicaihuangia caeni</name>
    <dbReference type="NCBI Taxonomy" id="3042517"/>
    <lineage>
        <taxon>Bacteria</taxon>
        <taxon>Bacillati</taxon>
        <taxon>Actinomycetota</taxon>
        <taxon>Actinomycetes</taxon>
        <taxon>Micrococcales</taxon>
        <taxon>Microbacteriaceae</taxon>
        <taxon>Ruicaihuangia</taxon>
    </lineage>
</organism>
<feature type="transmembrane region" description="Helical" evidence="1">
    <location>
        <begin position="288"/>
        <end position="307"/>
    </location>
</feature>
<evidence type="ECO:0000259" key="2">
    <source>
        <dbReference type="Pfam" id="PF18920"/>
    </source>
</evidence>
<dbReference type="EMBL" id="JASATX010000005">
    <property type="protein sequence ID" value="MDI2099574.1"/>
    <property type="molecule type" value="Genomic_DNA"/>
</dbReference>
<feature type="transmembrane region" description="Helical" evidence="1">
    <location>
        <begin position="432"/>
        <end position="449"/>
    </location>
</feature>
<proteinExistence type="predicted"/>
<feature type="transmembrane region" description="Helical" evidence="1">
    <location>
        <begin position="61"/>
        <end position="84"/>
    </location>
</feature>
<feature type="transmembrane region" description="Helical" evidence="1">
    <location>
        <begin position="239"/>
        <end position="268"/>
    </location>
</feature>
<reference evidence="3 4" key="1">
    <citation type="submission" date="2023-04" db="EMBL/GenBank/DDBJ databases">
        <title>Klugiella caeni sp. nov. isolated from the sludge of biochemical tank.</title>
        <authorList>
            <person name="Geng K."/>
        </authorList>
    </citation>
    <scope>NUCLEOTIDE SEQUENCE [LARGE SCALE GENOMIC DNA]</scope>
    <source>
        <strain evidence="3 4">YN-L-19</strain>
    </source>
</reference>
<dbReference type="Proteomes" id="UP001321506">
    <property type="component" value="Unassembled WGS sequence"/>
</dbReference>
<sequence>MAATEPYAPASVTGRVQGTVRRIIVYILLFALVTTAAIGLSGLLARLLGERDVIAGGDPSGLALSLAFTLIAGPLAVLLWVFTWKRLAEPQERSSVAWGLYLAGMSTVALITSSTALLDAAASSLSGDWRGERFATGLVWALVWGWHRWMLRHPLKGATRLAGVADVIGFAFGLSIAIGAGIAALGGLFDQVILGSSAMTVGDPWWRPVLQSAIWAAGGVVIWWWHWRRAGAERLRTTFSGVAVIALGVLVAGVLALGGAALVLFVLLRLAFDHTDPLRVLLEPLGPAIAAVLIGALLWVYHQAALASRSSAARHTAALIASGVALAFAASGIGVVVNATLGALTPVLAGSDTRTLLLGGISSLVVGAPTWWFFWRGADPATPGRRVYLIVIFGISAVVALIALLVIGFRIFEFFFDSAVPANLLDRIRAPFGLLLATGLVAGYHFTVWRRTRPAVSEEIPVSRAIGHVTLVTAGASRGEVEAIRAATGAGVTVWNRLDSPEPGILADATQLVAALEGVVGEHVLVVVGADASIEVIPVATRVRSDER</sequence>
<evidence type="ECO:0000313" key="3">
    <source>
        <dbReference type="EMBL" id="MDI2099574.1"/>
    </source>
</evidence>
<gene>
    <name evidence="3" type="ORF">QF206_11425</name>
</gene>
<dbReference type="RefSeq" id="WP_281489366.1">
    <property type="nucleotide sequence ID" value="NZ_JASATX010000005.1"/>
</dbReference>
<feature type="domain" description="DUF5671" evidence="2">
    <location>
        <begin position="320"/>
        <end position="439"/>
    </location>
</feature>
<feature type="transmembrane region" description="Helical" evidence="1">
    <location>
        <begin position="209"/>
        <end position="227"/>
    </location>
</feature>